<proteinExistence type="predicted"/>
<feature type="compositionally biased region" description="Basic and acidic residues" evidence="1">
    <location>
        <begin position="145"/>
        <end position="168"/>
    </location>
</feature>
<reference evidence="2" key="1">
    <citation type="journal article" date="2019" name="BMC Genomics">
        <title>A new reference genome for Sorghum bicolor reveals high levels of sequence similarity between sweet and grain genotypes: implications for the genetics of sugar metabolism.</title>
        <authorList>
            <person name="Cooper E.A."/>
            <person name="Brenton Z.W."/>
            <person name="Flinn B.S."/>
            <person name="Jenkins J."/>
            <person name="Shu S."/>
            <person name="Flowers D."/>
            <person name="Luo F."/>
            <person name="Wang Y."/>
            <person name="Xia P."/>
            <person name="Barry K."/>
            <person name="Daum C."/>
            <person name="Lipzen A."/>
            <person name="Yoshinaga Y."/>
            <person name="Schmutz J."/>
            <person name="Saski C."/>
            <person name="Vermerris W."/>
            <person name="Kresovich S."/>
        </authorList>
    </citation>
    <scope>NUCLEOTIDE SEQUENCE</scope>
</reference>
<feature type="compositionally biased region" description="Basic and acidic residues" evidence="1">
    <location>
        <begin position="1"/>
        <end position="12"/>
    </location>
</feature>
<feature type="region of interest" description="Disordered" evidence="1">
    <location>
        <begin position="142"/>
        <end position="168"/>
    </location>
</feature>
<dbReference type="AlphaFoldDB" id="A0A921U0Z4"/>
<organism evidence="2 3">
    <name type="scientific">Sorghum bicolor</name>
    <name type="common">Sorghum</name>
    <name type="synonym">Sorghum vulgare</name>
    <dbReference type="NCBI Taxonomy" id="4558"/>
    <lineage>
        <taxon>Eukaryota</taxon>
        <taxon>Viridiplantae</taxon>
        <taxon>Streptophyta</taxon>
        <taxon>Embryophyta</taxon>
        <taxon>Tracheophyta</taxon>
        <taxon>Spermatophyta</taxon>
        <taxon>Magnoliopsida</taxon>
        <taxon>Liliopsida</taxon>
        <taxon>Poales</taxon>
        <taxon>Poaceae</taxon>
        <taxon>PACMAD clade</taxon>
        <taxon>Panicoideae</taxon>
        <taxon>Andropogonodae</taxon>
        <taxon>Andropogoneae</taxon>
        <taxon>Sorghinae</taxon>
        <taxon>Sorghum</taxon>
    </lineage>
</organism>
<protein>
    <submittedName>
        <fullName evidence="2">Uncharacterized protein</fullName>
    </submittedName>
</protein>
<dbReference type="Proteomes" id="UP000807115">
    <property type="component" value="Chromosome 10"/>
</dbReference>
<feature type="region of interest" description="Disordered" evidence="1">
    <location>
        <begin position="1"/>
        <end position="37"/>
    </location>
</feature>
<accession>A0A921U0Z4</accession>
<name>A0A921U0Z4_SORBI</name>
<comment type="caution">
    <text evidence="2">The sequence shown here is derived from an EMBL/GenBank/DDBJ whole genome shotgun (WGS) entry which is preliminary data.</text>
</comment>
<evidence type="ECO:0000256" key="1">
    <source>
        <dbReference type="SAM" id="MobiDB-lite"/>
    </source>
</evidence>
<feature type="region of interest" description="Disordered" evidence="1">
    <location>
        <begin position="190"/>
        <end position="211"/>
    </location>
</feature>
<evidence type="ECO:0000313" key="3">
    <source>
        <dbReference type="Proteomes" id="UP000807115"/>
    </source>
</evidence>
<gene>
    <name evidence="2" type="ORF">BDA96_10G149100</name>
</gene>
<reference evidence="2" key="2">
    <citation type="submission" date="2020-10" db="EMBL/GenBank/DDBJ databases">
        <authorList>
            <person name="Cooper E.A."/>
            <person name="Brenton Z.W."/>
            <person name="Flinn B.S."/>
            <person name="Jenkins J."/>
            <person name="Shu S."/>
            <person name="Flowers D."/>
            <person name="Luo F."/>
            <person name="Wang Y."/>
            <person name="Xia P."/>
            <person name="Barry K."/>
            <person name="Daum C."/>
            <person name="Lipzen A."/>
            <person name="Yoshinaga Y."/>
            <person name="Schmutz J."/>
            <person name="Saski C."/>
            <person name="Vermerris W."/>
            <person name="Kresovich S."/>
        </authorList>
    </citation>
    <scope>NUCLEOTIDE SEQUENCE</scope>
</reference>
<dbReference type="EMBL" id="CM027689">
    <property type="protein sequence ID" value="KAG0513971.1"/>
    <property type="molecule type" value="Genomic_DNA"/>
</dbReference>
<evidence type="ECO:0000313" key="2">
    <source>
        <dbReference type="EMBL" id="KAG0513971.1"/>
    </source>
</evidence>
<sequence length="211" mass="23073">MRRGGDVARGDDGGTAARGYPSSRGGSGDKGHPGGRRALLHHLARPCRETTAAPCCRSRAFAFAAGERGSGEPLLRRRRRQRHRVDGAVRRQLRRQPHHLLVPLPGACSLLAAAGDGACPGRLVRRGRVRIGGRLWLAAARRANGRRERDGGGHTRHEEDNATKIGDENLARRLARTRLSWEAQFGLSKAGPRWPCPKPSSTNQTSIFWPQ</sequence>
<feature type="compositionally biased region" description="Polar residues" evidence="1">
    <location>
        <begin position="199"/>
        <end position="211"/>
    </location>
</feature>